<accession>A0A7C3R283</accession>
<feature type="compositionally biased region" description="Low complexity" evidence="1">
    <location>
        <begin position="168"/>
        <end position="179"/>
    </location>
</feature>
<comment type="caution">
    <text evidence="2">The sequence shown here is derived from an EMBL/GenBank/DDBJ whole genome shotgun (WGS) entry which is preliminary data.</text>
</comment>
<dbReference type="EMBL" id="DTMM01000012">
    <property type="protein sequence ID" value="HFT92473.1"/>
    <property type="molecule type" value="Genomic_DNA"/>
</dbReference>
<reference evidence="2" key="1">
    <citation type="journal article" date="2020" name="mSystems">
        <title>Genome- and Community-Level Interaction Insights into Carbon Utilization and Element Cycling Functions of Hydrothermarchaeota in Hydrothermal Sediment.</title>
        <authorList>
            <person name="Zhou Z."/>
            <person name="Liu Y."/>
            <person name="Xu W."/>
            <person name="Pan J."/>
            <person name="Luo Z.H."/>
            <person name="Li M."/>
        </authorList>
    </citation>
    <scope>NUCLEOTIDE SEQUENCE [LARGE SCALE GENOMIC DNA]</scope>
    <source>
        <strain evidence="2">SpSt-902</strain>
    </source>
</reference>
<evidence type="ECO:0000256" key="1">
    <source>
        <dbReference type="SAM" id="MobiDB-lite"/>
    </source>
</evidence>
<evidence type="ECO:0000313" key="2">
    <source>
        <dbReference type="EMBL" id="HFT92473.1"/>
    </source>
</evidence>
<name>A0A7C3R283_9BACT</name>
<feature type="region of interest" description="Disordered" evidence="1">
    <location>
        <begin position="167"/>
        <end position="208"/>
    </location>
</feature>
<protein>
    <submittedName>
        <fullName evidence="2">Uncharacterized protein</fullName>
    </submittedName>
</protein>
<feature type="compositionally biased region" description="Basic and acidic residues" evidence="1">
    <location>
        <begin position="60"/>
        <end position="70"/>
    </location>
</feature>
<organism evidence="2">
    <name type="scientific">Leptospirillum ferriphilum</name>
    <dbReference type="NCBI Taxonomy" id="178606"/>
    <lineage>
        <taxon>Bacteria</taxon>
        <taxon>Pseudomonadati</taxon>
        <taxon>Nitrospirota</taxon>
        <taxon>Nitrospiria</taxon>
        <taxon>Nitrospirales</taxon>
        <taxon>Nitrospiraceae</taxon>
        <taxon>Leptospirillum</taxon>
    </lineage>
</organism>
<gene>
    <name evidence="2" type="ORF">ENX03_00755</name>
</gene>
<feature type="compositionally biased region" description="Basic and acidic residues" evidence="1">
    <location>
        <begin position="191"/>
        <end position="208"/>
    </location>
</feature>
<feature type="compositionally biased region" description="Low complexity" evidence="1">
    <location>
        <begin position="8"/>
        <end position="17"/>
    </location>
</feature>
<feature type="region of interest" description="Disordered" evidence="1">
    <location>
        <begin position="1"/>
        <end position="92"/>
    </location>
</feature>
<proteinExistence type="predicted"/>
<dbReference type="AlphaFoldDB" id="A0A7C3R283"/>
<sequence>MAKDEETPGTTPETQGENPAPQENEEVNPSSGSVPEEYAGEQDWSSWMKPDPEPTPPPVDVDRIRMEEQNRILSELLRNPNPQPEPEPEPVEKLKGEFSQRFAQMEMFIAEQADRTAWENVKRDLPQAAGLEKEVEREVKRLRGLGMPVTREQTFYYLVGQKAVGNLKKPAQPKKAAVPGSNQPSPGSSEPGRETLEELENRLRGVPI</sequence>